<protein>
    <submittedName>
        <fullName evidence="1">Uncharacterized protein</fullName>
    </submittedName>
</protein>
<keyword evidence="2" id="KW-1185">Reference proteome</keyword>
<dbReference type="EMBL" id="LN649230">
    <property type="protein sequence ID" value="CEI63142.1"/>
    <property type="molecule type" value="Genomic_DNA"/>
</dbReference>
<evidence type="ECO:0000313" key="1">
    <source>
        <dbReference type="EMBL" id="CEI63142.1"/>
    </source>
</evidence>
<dbReference type="AlphaFoldDB" id="A0A2L2SYL2"/>
<reference evidence="2" key="1">
    <citation type="submission" date="2014-10" db="EMBL/GenBank/DDBJ databases">
        <authorList>
            <person name="King R."/>
        </authorList>
    </citation>
    <scope>NUCLEOTIDE SEQUENCE [LARGE SCALE GENOMIC DNA]</scope>
    <source>
        <strain evidence="2">A3/5</strain>
    </source>
</reference>
<proteinExistence type="predicted"/>
<dbReference type="Proteomes" id="UP000245910">
    <property type="component" value="Chromosome II"/>
</dbReference>
<name>A0A2L2SYL2_9HYPO</name>
<sequence>MSNPGAVIAALEFYPYDADGGFFDTSEGSIACLNCVVLRTLSRIATHTKHLNTSLPFQPWRCRQLTAITICRESSSGISSFGLLSSLRQKELGPRYVH</sequence>
<evidence type="ECO:0000313" key="2">
    <source>
        <dbReference type="Proteomes" id="UP000245910"/>
    </source>
</evidence>
<organism evidence="1 2">
    <name type="scientific">Fusarium venenatum</name>
    <dbReference type="NCBI Taxonomy" id="56646"/>
    <lineage>
        <taxon>Eukaryota</taxon>
        <taxon>Fungi</taxon>
        <taxon>Dikarya</taxon>
        <taxon>Ascomycota</taxon>
        <taxon>Pezizomycotina</taxon>
        <taxon>Sordariomycetes</taxon>
        <taxon>Hypocreomycetidae</taxon>
        <taxon>Hypocreales</taxon>
        <taxon>Nectriaceae</taxon>
        <taxon>Fusarium</taxon>
    </lineage>
</organism>
<accession>A0A2L2SYL2</accession>